<dbReference type="Proteomes" id="UP001732700">
    <property type="component" value="Chromosome 1D"/>
</dbReference>
<name>A0ACD5TW55_AVESA</name>
<proteinExistence type="predicted"/>
<evidence type="ECO:0000313" key="1">
    <source>
        <dbReference type="EnsemblPlants" id="AVESA.00010b.r2.1DG0135820.1.CDS"/>
    </source>
</evidence>
<dbReference type="EnsemblPlants" id="AVESA.00010b.r2.1DG0135820.1">
    <property type="protein sequence ID" value="AVESA.00010b.r2.1DG0135820.1.CDS"/>
    <property type="gene ID" value="AVESA.00010b.r2.1DG0135820"/>
</dbReference>
<organism evidence="1 2">
    <name type="scientific">Avena sativa</name>
    <name type="common">Oat</name>
    <dbReference type="NCBI Taxonomy" id="4498"/>
    <lineage>
        <taxon>Eukaryota</taxon>
        <taxon>Viridiplantae</taxon>
        <taxon>Streptophyta</taxon>
        <taxon>Embryophyta</taxon>
        <taxon>Tracheophyta</taxon>
        <taxon>Spermatophyta</taxon>
        <taxon>Magnoliopsida</taxon>
        <taxon>Liliopsida</taxon>
        <taxon>Poales</taxon>
        <taxon>Poaceae</taxon>
        <taxon>BOP clade</taxon>
        <taxon>Pooideae</taxon>
        <taxon>Poodae</taxon>
        <taxon>Poeae</taxon>
        <taxon>Poeae Chloroplast Group 1 (Aveneae type)</taxon>
        <taxon>Aveninae</taxon>
        <taxon>Avena</taxon>
    </lineage>
</organism>
<reference evidence="1" key="2">
    <citation type="submission" date="2025-09" db="UniProtKB">
        <authorList>
            <consortium name="EnsemblPlants"/>
        </authorList>
    </citation>
    <scope>IDENTIFICATION</scope>
</reference>
<evidence type="ECO:0000313" key="2">
    <source>
        <dbReference type="Proteomes" id="UP001732700"/>
    </source>
</evidence>
<reference evidence="1" key="1">
    <citation type="submission" date="2021-05" db="EMBL/GenBank/DDBJ databases">
        <authorList>
            <person name="Scholz U."/>
            <person name="Mascher M."/>
            <person name="Fiebig A."/>
        </authorList>
    </citation>
    <scope>NUCLEOTIDE SEQUENCE [LARGE SCALE GENOMIC DNA]</scope>
</reference>
<sequence>MQKRSANANKGMGASKKARASTKPADTKGAPEKETQDTEGGHTEEVETFNVFTHDMDTLECDICTLPFDSQIYTCKNGHAACGNCCISMNRRCSFCTETIGDIRCRAMEKILAGMTRPCKYSKYGCTKVVKFMETRKHEEETCPYVPYSCPFNGCTYNGVQLYDHILDDHEQDGQATNVEASYYMGTLFGTRVTLQKGAPFHALLHHDGKTVFMLLNGGDVLKGRSLSIVRMCPRPGPDEEAAEKVEYEMVVRGDQPGSLSLKAPGMRLLRRLEGYLPERFLFVPDAFWGSSGRVTVAVYI</sequence>
<keyword evidence="2" id="KW-1185">Reference proteome</keyword>
<protein>
    <submittedName>
        <fullName evidence="1">Uncharacterized protein</fullName>
    </submittedName>
</protein>
<accession>A0ACD5TW55</accession>